<dbReference type="Proteomes" id="UP001595906">
    <property type="component" value="Unassembled WGS sequence"/>
</dbReference>
<dbReference type="PANTHER" id="PTHR12350">
    <property type="entry name" value="HISTONE-LYSINE N-METHYLTRANSFERASE-RELATED"/>
    <property type="match status" value="1"/>
</dbReference>
<evidence type="ECO:0000259" key="1">
    <source>
        <dbReference type="PROSITE" id="PS50280"/>
    </source>
</evidence>
<dbReference type="InterPro" id="IPR001214">
    <property type="entry name" value="SET_dom"/>
</dbReference>
<dbReference type="PROSITE" id="PS50280">
    <property type="entry name" value="SET"/>
    <property type="match status" value="1"/>
</dbReference>
<dbReference type="InterPro" id="IPR053201">
    <property type="entry name" value="Flavunoidine_N-MTase"/>
</dbReference>
<dbReference type="RefSeq" id="WP_379015648.1">
    <property type="nucleotide sequence ID" value="NZ_JBHSDC010000029.1"/>
</dbReference>
<dbReference type="Pfam" id="PF00856">
    <property type="entry name" value="SET"/>
    <property type="match status" value="1"/>
</dbReference>
<keyword evidence="3" id="KW-1185">Reference proteome</keyword>
<gene>
    <name evidence="2" type="ORF">ACFOW1_15930</name>
</gene>
<protein>
    <submittedName>
        <fullName evidence="2">SET domain-containing protein-lysine N-methyltransferase</fullName>
    </submittedName>
</protein>
<accession>A0ABV8Q1L9</accession>
<comment type="caution">
    <text evidence="2">The sequence shown here is derived from an EMBL/GenBank/DDBJ whole genome shotgun (WGS) entry which is preliminary data.</text>
</comment>
<dbReference type="SUPFAM" id="SSF82199">
    <property type="entry name" value="SET domain"/>
    <property type="match status" value="1"/>
</dbReference>
<feature type="domain" description="SET" evidence="1">
    <location>
        <begin position="1"/>
        <end position="112"/>
    </location>
</feature>
<dbReference type="InterPro" id="IPR046341">
    <property type="entry name" value="SET_dom_sf"/>
</dbReference>
<reference evidence="3" key="1">
    <citation type="journal article" date="2019" name="Int. J. Syst. Evol. Microbiol.">
        <title>The Global Catalogue of Microorganisms (GCM) 10K type strain sequencing project: providing services to taxonomists for standard genome sequencing and annotation.</title>
        <authorList>
            <consortium name="The Broad Institute Genomics Platform"/>
            <consortium name="The Broad Institute Genome Sequencing Center for Infectious Disease"/>
            <person name="Wu L."/>
            <person name="Ma J."/>
        </authorList>
    </citation>
    <scope>NUCLEOTIDE SEQUENCE [LARGE SCALE GENOMIC DNA]</scope>
    <source>
        <strain evidence="3">CECT 8010</strain>
    </source>
</reference>
<evidence type="ECO:0000313" key="2">
    <source>
        <dbReference type="EMBL" id="MFC4233390.1"/>
    </source>
</evidence>
<evidence type="ECO:0000313" key="3">
    <source>
        <dbReference type="Proteomes" id="UP001595906"/>
    </source>
</evidence>
<name>A0ABV8Q1L9_9BACT</name>
<dbReference type="PANTHER" id="PTHR12350:SF19">
    <property type="entry name" value="SET DOMAIN-CONTAINING PROTEIN"/>
    <property type="match status" value="1"/>
</dbReference>
<dbReference type="Gene3D" id="2.170.270.10">
    <property type="entry name" value="SET domain"/>
    <property type="match status" value="1"/>
</dbReference>
<organism evidence="2 3">
    <name type="scientific">Parasediminibacterium paludis</name>
    <dbReference type="NCBI Taxonomy" id="908966"/>
    <lineage>
        <taxon>Bacteria</taxon>
        <taxon>Pseudomonadati</taxon>
        <taxon>Bacteroidota</taxon>
        <taxon>Chitinophagia</taxon>
        <taxon>Chitinophagales</taxon>
        <taxon>Chitinophagaceae</taxon>
        <taxon>Parasediminibacterium</taxon>
    </lineage>
</organism>
<sequence>MTTIVSPTSIIISHHGFAMVVLNTTTQQHALHAAQPIAEGEVISFFNAKETLTRPNYLTIQIGMQQHITLMPEFLQYINHSCSPNVFFDTTLMQLICLKPIAIGDELRFFYPSTEWQMDQPFVCNCGANNCLQLIQGAAYLSNSAIAQHRFTHFIMQQLAANK</sequence>
<proteinExistence type="predicted"/>
<dbReference type="EMBL" id="JBHSDC010000029">
    <property type="protein sequence ID" value="MFC4233390.1"/>
    <property type="molecule type" value="Genomic_DNA"/>
</dbReference>